<keyword evidence="1" id="KW-0472">Membrane</keyword>
<gene>
    <name evidence="2" type="ORF">V8G54_030947</name>
</gene>
<dbReference type="Proteomes" id="UP001374535">
    <property type="component" value="Chromosome 9"/>
</dbReference>
<name>A0AAQ3MXA4_VIGMU</name>
<evidence type="ECO:0000313" key="3">
    <source>
        <dbReference type="Proteomes" id="UP001374535"/>
    </source>
</evidence>
<evidence type="ECO:0000313" key="2">
    <source>
        <dbReference type="EMBL" id="WVY98796.1"/>
    </source>
</evidence>
<accession>A0AAQ3MXA4</accession>
<feature type="transmembrane region" description="Helical" evidence="1">
    <location>
        <begin position="178"/>
        <end position="197"/>
    </location>
</feature>
<keyword evidence="1" id="KW-0812">Transmembrane</keyword>
<protein>
    <submittedName>
        <fullName evidence="2">Uncharacterized protein</fullName>
    </submittedName>
</protein>
<proteinExistence type="predicted"/>
<evidence type="ECO:0000256" key="1">
    <source>
        <dbReference type="SAM" id="Phobius"/>
    </source>
</evidence>
<dbReference type="AlphaFoldDB" id="A0AAQ3MXA4"/>
<reference evidence="2 3" key="1">
    <citation type="journal article" date="2023" name="Life. Sci Alliance">
        <title>Evolutionary insights into 3D genome organization and epigenetic landscape of Vigna mungo.</title>
        <authorList>
            <person name="Junaid A."/>
            <person name="Singh B."/>
            <person name="Bhatia S."/>
        </authorList>
    </citation>
    <scope>NUCLEOTIDE SEQUENCE [LARGE SCALE GENOMIC DNA]</scope>
    <source>
        <strain evidence="2">Urdbean</strain>
    </source>
</reference>
<feature type="transmembrane region" description="Helical" evidence="1">
    <location>
        <begin position="16"/>
        <end position="42"/>
    </location>
</feature>
<organism evidence="2 3">
    <name type="scientific">Vigna mungo</name>
    <name type="common">Black gram</name>
    <name type="synonym">Phaseolus mungo</name>
    <dbReference type="NCBI Taxonomy" id="3915"/>
    <lineage>
        <taxon>Eukaryota</taxon>
        <taxon>Viridiplantae</taxon>
        <taxon>Streptophyta</taxon>
        <taxon>Embryophyta</taxon>
        <taxon>Tracheophyta</taxon>
        <taxon>Spermatophyta</taxon>
        <taxon>Magnoliopsida</taxon>
        <taxon>eudicotyledons</taxon>
        <taxon>Gunneridae</taxon>
        <taxon>Pentapetalae</taxon>
        <taxon>rosids</taxon>
        <taxon>fabids</taxon>
        <taxon>Fabales</taxon>
        <taxon>Fabaceae</taxon>
        <taxon>Papilionoideae</taxon>
        <taxon>50 kb inversion clade</taxon>
        <taxon>NPAAA clade</taxon>
        <taxon>indigoferoid/millettioid clade</taxon>
        <taxon>Phaseoleae</taxon>
        <taxon>Vigna</taxon>
    </lineage>
</organism>
<dbReference type="EMBL" id="CP144692">
    <property type="protein sequence ID" value="WVY98796.1"/>
    <property type="molecule type" value="Genomic_DNA"/>
</dbReference>
<keyword evidence="3" id="KW-1185">Reference proteome</keyword>
<sequence length="198" mass="22060">MGLSILAKCFLLLREVFIFFCFGGFLILLLQILEFLISSLFYDTFYKLKEKAYQTALTCGITSLTGSLTTFKGEPKLEKPILCFGMRGEPDVLGERGGAVPAGNMEGAELLVAFGLEQFPGTFKGTPDFASLSNDVTCIIKKGDVKTISPTLQAIFCGMLNGITVSGNPKTKYKRYSVFNQHFIHFSYTYLFILFWSR</sequence>
<keyword evidence="1" id="KW-1133">Transmembrane helix</keyword>